<evidence type="ECO:0000256" key="1">
    <source>
        <dbReference type="ARBA" id="ARBA00007818"/>
    </source>
</evidence>
<dbReference type="SUPFAM" id="SSF141678">
    <property type="entry name" value="MAL13P1.257-like"/>
    <property type="match status" value="1"/>
</dbReference>
<name>A0ABR1F5I1_9ASCO</name>
<gene>
    <name evidence="4" type="ORF">BZA70DRAFT_279029</name>
</gene>
<dbReference type="Proteomes" id="UP001498771">
    <property type="component" value="Unassembled WGS sequence"/>
</dbReference>
<evidence type="ECO:0000313" key="5">
    <source>
        <dbReference type="Proteomes" id="UP001498771"/>
    </source>
</evidence>
<accession>A0ABR1F5I1</accession>
<protein>
    <recommendedName>
        <fullName evidence="6">DUF866-domain-containing protein</fullName>
    </recommendedName>
</protein>
<keyword evidence="2" id="KW-0479">Metal-binding</keyword>
<comment type="caution">
    <text evidence="4">The sequence shown here is derived from an EMBL/GenBank/DDBJ whole genome shotgun (WGS) entry which is preliminary data.</text>
</comment>
<reference evidence="4 5" key="1">
    <citation type="submission" date="2024-03" db="EMBL/GenBank/DDBJ databases">
        <title>Genome-scale model development and genomic sequencing of the oleaginous clade Lipomyces.</title>
        <authorList>
            <consortium name="Lawrence Berkeley National Laboratory"/>
            <person name="Czajka J.J."/>
            <person name="Han Y."/>
            <person name="Kim J."/>
            <person name="Mondo S.J."/>
            <person name="Hofstad B.A."/>
            <person name="Robles A."/>
            <person name="Haridas S."/>
            <person name="Riley R."/>
            <person name="LaButti K."/>
            <person name="Pangilinan J."/>
            <person name="Andreopoulos W."/>
            <person name="Lipzen A."/>
            <person name="Yan J."/>
            <person name="Wang M."/>
            <person name="Ng V."/>
            <person name="Grigoriev I.V."/>
            <person name="Spatafora J.W."/>
            <person name="Magnuson J.K."/>
            <person name="Baker S.E."/>
            <person name="Pomraning K.R."/>
        </authorList>
    </citation>
    <scope>NUCLEOTIDE SEQUENCE [LARGE SCALE GENOMIC DNA]</scope>
    <source>
        <strain evidence="4 5">Phaff 52-87</strain>
    </source>
</reference>
<keyword evidence="3" id="KW-0862">Zinc</keyword>
<dbReference type="GeneID" id="90038214"/>
<dbReference type="RefSeq" id="XP_064768113.1">
    <property type="nucleotide sequence ID" value="XM_064912702.1"/>
</dbReference>
<dbReference type="PANTHER" id="PTHR12857:SF0">
    <property type="entry name" value="CXXC MOTIF CONTAINING ZINC BINDING PROTEIN"/>
    <property type="match status" value="1"/>
</dbReference>
<comment type="similarity">
    <text evidence="1">Belongs to the UPF0587 family.</text>
</comment>
<dbReference type="InterPro" id="IPR008584">
    <property type="entry name" value="CXXC_Zn-binding_euk"/>
</dbReference>
<evidence type="ECO:0008006" key="6">
    <source>
        <dbReference type="Google" id="ProtNLM"/>
    </source>
</evidence>
<proteinExistence type="inferred from homology"/>
<keyword evidence="5" id="KW-1185">Reference proteome</keyword>
<organism evidence="4 5">
    <name type="scientific">Myxozyma melibiosi</name>
    <dbReference type="NCBI Taxonomy" id="54550"/>
    <lineage>
        <taxon>Eukaryota</taxon>
        <taxon>Fungi</taxon>
        <taxon>Dikarya</taxon>
        <taxon>Ascomycota</taxon>
        <taxon>Saccharomycotina</taxon>
        <taxon>Lipomycetes</taxon>
        <taxon>Lipomycetales</taxon>
        <taxon>Lipomycetaceae</taxon>
        <taxon>Myxozyma</taxon>
    </lineage>
</organism>
<evidence type="ECO:0000313" key="4">
    <source>
        <dbReference type="EMBL" id="KAK7205080.1"/>
    </source>
</evidence>
<evidence type="ECO:0000256" key="2">
    <source>
        <dbReference type="ARBA" id="ARBA00022723"/>
    </source>
</evidence>
<dbReference type="PANTHER" id="PTHR12857">
    <property type="entry name" value="CXXC MOTIF CONTAINING ZINC BINDING PROTEIN"/>
    <property type="match status" value="1"/>
</dbReference>
<dbReference type="Pfam" id="PF05907">
    <property type="entry name" value="CXXC_Zn-b_euk"/>
    <property type="match status" value="1"/>
</dbReference>
<evidence type="ECO:0000256" key="3">
    <source>
        <dbReference type="ARBA" id="ARBA00022833"/>
    </source>
</evidence>
<sequence length="162" mass="18583">MGLALALSAELTGVTDLHPIDTQEEPYVYSFKVQCTSCRETHPNFVELTAWETHELSGSRGEANFVWKCKSCRRESSASFKSKPKSYNIEDSGKLKNIVDLEVRGLELLEFKVEGAWSCRSSENEKTKFEEIDLQEGEWFDYDEKAGAEVMITDIKWEIRRS</sequence>
<dbReference type="EMBL" id="JBBJBU010000006">
    <property type="protein sequence ID" value="KAK7205080.1"/>
    <property type="molecule type" value="Genomic_DNA"/>
</dbReference>